<sequence>MRQEFRSLMKSVNRVEFVFEAIQKSLGEKGKLGWLFYVLDDGQAHSQKQLSKDWMIPRSTLNAIVKKAEEEGFVELRSVPKTRRELEILLTEKGKAAADELLQPYIELEDQALAETAEKYSHHFVEVFDYFSKNLEQKIIQGIMEQERDF</sequence>
<evidence type="ECO:0000313" key="6">
    <source>
        <dbReference type="Proteomes" id="UP001519349"/>
    </source>
</evidence>
<gene>
    <name evidence="5" type="ORF">DHL47_01130</name>
</gene>
<dbReference type="PANTHER" id="PTHR42756">
    <property type="entry name" value="TRANSCRIPTIONAL REGULATOR, MARR"/>
    <property type="match status" value="1"/>
</dbReference>
<dbReference type="InterPro" id="IPR036390">
    <property type="entry name" value="WH_DNA-bd_sf"/>
</dbReference>
<dbReference type="InterPro" id="IPR036388">
    <property type="entry name" value="WH-like_DNA-bd_sf"/>
</dbReference>
<comment type="caution">
    <text evidence="5">The sequence shown here is derived from an EMBL/GenBank/DDBJ whole genome shotgun (WGS) entry which is preliminary data.</text>
</comment>
<evidence type="ECO:0000256" key="3">
    <source>
        <dbReference type="ARBA" id="ARBA00023163"/>
    </source>
</evidence>
<protein>
    <recommendedName>
        <fullName evidence="4">HTH marR-type domain-containing protein</fullName>
    </recommendedName>
</protein>
<dbReference type="Proteomes" id="UP001519349">
    <property type="component" value="Unassembled WGS sequence"/>
</dbReference>
<reference evidence="5 6" key="1">
    <citation type="submission" date="2018-05" db="EMBL/GenBank/DDBJ databases">
        <title>Draft genome sequence of Streptococcus panodentis CCUG 70867T.</title>
        <authorList>
            <person name="Salva-Serra F."/>
            <person name="Mendez V."/>
            <person name="Jaen-Luchoro D."/>
            <person name="Gonzales-Siles L."/>
            <person name="Karlsson R."/>
            <person name="Engstrom-Jakobsson H."/>
            <person name="Busquets A."/>
            <person name="Gomila M."/>
            <person name="Pineiro-Iglesias B."/>
            <person name="Bennasar-Figueras A."/>
            <person name="Seeger M."/>
            <person name="Moore E."/>
        </authorList>
    </citation>
    <scope>NUCLEOTIDE SEQUENCE [LARGE SCALE GENOMIC DNA]</scope>
    <source>
        <strain evidence="5 6">CCUG 70867</strain>
    </source>
</reference>
<evidence type="ECO:0000313" key="5">
    <source>
        <dbReference type="EMBL" id="MBP2619957.1"/>
    </source>
</evidence>
<dbReference type="SUPFAM" id="SSF46785">
    <property type="entry name" value="Winged helix' DNA-binding domain"/>
    <property type="match status" value="1"/>
</dbReference>
<accession>A0ABS5ATQ8</accession>
<keyword evidence="3" id="KW-0804">Transcription</keyword>
<keyword evidence="6" id="KW-1185">Reference proteome</keyword>
<dbReference type="Pfam" id="PF12802">
    <property type="entry name" value="MarR_2"/>
    <property type="match status" value="1"/>
</dbReference>
<evidence type="ECO:0000259" key="4">
    <source>
        <dbReference type="PROSITE" id="PS50995"/>
    </source>
</evidence>
<proteinExistence type="predicted"/>
<name>A0ABS5ATQ8_9STRE</name>
<dbReference type="RefSeq" id="WP_209550612.1">
    <property type="nucleotide sequence ID" value="NZ_QFAY01000002.1"/>
</dbReference>
<dbReference type="PROSITE" id="PS50995">
    <property type="entry name" value="HTH_MARR_2"/>
    <property type="match status" value="1"/>
</dbReference>
<dbReference type="EMBL" id="QFAY01000002">
    <property type="protein sequence ID" value="MBP2619957.1"/>
    <property type="molecule type" value="Genomic_DNA"/>
</dbReference>
<organism evidence="5 6">
    <name type="scientific">Streptococcus panodentis</name>
    <dbReference type="NCBI Taxonomy" id="1581472"/>
    <lineage>
        <taxon>Bacteria</taxon>
        <taxon>Bacillati</taxon>
        <taxon>Bacillota</taxon>
        <taxon>Bacilli</taxon>
        <taxon>Lactobacillales</taxon>
        <taxon>Streptococcaceae</taxon>
        <taxon>Streptococcus</taxon>
    </lineage>
</organism>
<dbReference type="Gene3D" id="1.10.10.10">
    <property type="entry name" value="Winged helix-like DNA-binding domain superfamily/Winged helix DNA-binding domain"/>
    <property type="match status" value="1"/>
</dbReference>
<evidence type="ECO:0000256" key="2">
    <source>
        <dbReference type="ARBA" id="ARBA00023125"/>
    </source>
</evidence>
<dbReference type="InterPro" id="IPR000835">
    <property type="entry name" value="HTH_MarR-typ"/>
</dbReference>
<feature type="domain" description="HTH marR-type" evidence="4">
    <location>
        <begin position="1"/>
        <end position="133"/>
    </location>
</feature>
<keyword evidence="1" id="KW-0805">Transcription regulation</keyword>
<keyword evidence="2" id="KW-0238">DNA-binding</keyword>
<dbReference type="PANTHER" id="PTHR42756:SF1">
    <property type="entry name" value="TRANSCRIPTIONAL REPRESSOR OF EMRAB OPERON"/>
    <property type="match status" value="1"/>
</dbReference>
<dbReference type="SMART" id="SM00347">
    <property type="entry name" value="HTH_MARR"/>
    <property type="match status" value="1"/>
</dbReference>
<evidence type="ECO:0000256" key="1">
    <source>
        <dbReference type="ARBA" id="ARBA00023015"/>
    </source>
</evidence>